<evidence type="ECO:0000313" key="1">
    <source>
        <dbReference type="EMBL" id="GBP59062.1"/>
    </source>
</evidence>
<evidence type="ECO:0000313" key="2">
    <source>
        <dbReference type="Proteomes" id="UP000299102"/>
    </source>
</evidence>
<dbReference type="EMBL" id="BGZK01000751">
    <property type="protein sequence ID" value="GBP59062.1"/>
    <property type="molecule type" value="Genomic_DNA"/>
</dbReference>
<organism evidence="1 2">
    <name type="scientific">Eumeta variegata</name>
    <name type="common">Bagworm moth</name>
    <name type="synonym">Eumeta japonica</name>
    <dbReference type="NCBI Taxonomy" id="151549"/>
    <lineage>
        <taxon>Eukaryota</taxon>
        <taxon>Metazoa</taxon>
        <taxon>Ecdysozoa</taxon>
        <taxon>Arthropoda</taxon>
        <taxon>Hexapoda</taxon>
        <taxon>Insecta</taxon>
        <taxon>Pterygota</taxon>
        <taxon>Neoptera</taxon>
        <taxon>Endopterygota</taxon>
        <taxon>Lepidoptera</taxon>
        <taxon>Glossata</taxon>
        <taxon>Ditrysia</taxon>
        <taxon>Tineoidea</taxon>
        <taxon>Psychidae</taxon>
        <taxon>Oiketicinae</taxon>
        <taxon>Eumeta</taxon>
    </lineage>
</organism>
<dbReference type="AlphaFoldDB" id="A0A4C1X850"/>
<protein>
    <submittedName>
        <fullName evidence="1">Uncharacterized protein</fullName>
    </submittedName>
</protein>
<proteinExistence type="predicted"/>
<sequence>MSCADRGYSFALSNEEGYFAISRIRGRTRRGRGEGAALAVMLLLHIYDTITFRYRRKRTERDERGKLISKRCMRSELVNCVNGPLLQHENSMKTRGVSPEQDAIRHQTMETAKIKPIMHLIRYNHTYTASISGSDNKRT</sequence>
<name>A0A4C1X850_EUMVA</name>
<comment type="caution">
    <text evidence="1">The sequence shown here is derived from an EMBL/GenBank/DDBJ whole genome shotgun (WGS) entry which is preliminary data.</text>
</comment>
<reference evidence="1 2" key="1">
    <citation type="journal article" date="2019" name="Commun. Biol.">
        <title>The bagworm genome reveals a unique fibroin gene that provides high tensile strength.</title>
        <authorList>
            <person name="Kono N."/>
            <person name="Nakamura H."/>
            <person name="Ohtoshi R."/>
            <person name="Tomita M."/>
            <person name="Numata K."/>
            <person name="Arakawa K."/>
        </authorList>
    </citation>
    <scope>NUCLEOTIDE SEQUENCE [LARGE SCALE GENOMIC DNA]</scope>
</reference>
<gene>
    <name evidence="1" type="ORF">EVAR_39147_1</name>
</gene>
<dbReference type="Proteomes" id="UP000299102">
    <property type="component" value="Unassembled WGS sequence"/>
</dbReference>
<keyword evidence="2" id="KW-1185">Reference proteome</keyword>
<accession>A0A4C1X850</accession>